<gene>
    <name evidence="1" type="ORF">XELAEV_18036208mg</name>
</gene>
<dbReference type="Proteomes" id="UP000694892">
    <property type="component" value="Chromosome 7L"/>
</dbReference>
<name>A0A974CHG1_XENLA</name>
<organism evidence="1 2">
    <name type="scientific">Xenopus laevis</name>
    <name type="common">African clawed frog</name>
    <dbReference type="NCBI Taxonomy" id="8355"/>
    <lineage>
        <taxon>Eukaryota</taxon>
        <taxon>Metazoa</taxon>
        <taxon>Chordata</taxon>
        <taxon>Craniata</taxon>
        <taxon>Vertebrata</taxon>
        <taxon>Euteleostomi</taxon>
        <taxon>Amphibia</taxon>
        <taxon>Batrachia</taxon>
        <taxon>Anura</taxon>
        <taxon>Pipoidea</taxon>
        <taxon>Pipidae</taxon>
        <taxon>Xenopodinae</taxon>
        <taxon>Xenopus</taxon>
        <taxon>Xenopus</taxon>
    </lineage>
</organism>
<proteinExistence type="predicted"/>
<dbReference type="EMBL" id="CM004478">
    <property type="protein sequence ID" value="OCT73228.1"/>
    <property type="molecule type" value="Genomic_DNA"/>
</dbReference>
<accession>A0A974CHG1</accession>
<evidence type="ECO:0000313" key="1">
    <source>
        <dbReference type="EMBL" id="OCT73228.1"/>
    </source>
</evidence>
<dbReference type="AlphaFoldDB" id="A0A974CHG1"/>
<sequence length="91" mass="10120">MWRPYMDCVESVSTRAKSGTTALHCTFQPSTLDKGMIFGEPRIYCNNQPEGATSLETHRLRVPQYISQVSKALPSNIIYISSSQLSVCSCT</sequence>
<reference evidence="2" key="1">
    <citation type="journal article" date="2016" name="Nature">
        <title>Genome evolution in the allotetraploid frog Xenopus laevis.</title>
        <authorList>
            <person name="Session A.M."/>
            <person name="Uno Y."/>
            <person name="Kwon T."/>
            <person name="Chapman J.A."/>
            <person name="Toyoda A."/>
            <person name="Takahashi S."/>
            <person name="Fukui A."/>
            <person name="Hikosaka A."/>
            <person name="Suzuki A."/>
            <person name="Kondo M."/>
            <person name="van Heeringen S.J."/>
            <person name="Quigley I."/>
            <person name="Heinz S."/>
            <person name="Ogino H."/>
            <person name="Ochi H."/>
            <person name="Hellsten U."/>
            <person name="Lyons J.B."/>
            <person name="Simakov O."/>
            <person name="Putnam N."/>
            <person name="Stites J."/>
            <person name="Kuroki Y."/>
            <person name="Tanaka T."/>
            <person name="Michiue T."/>
            <person name="Watanabe M."/>
            <person name="Bogdanovic O."/>
            <person name="Lister R."/>
            <person name="Georgiou G."/>
            <person name="Paranjpe S.S."/>
            <person name="van Kruijsbergen I."/>
            <person name="Shu S."/>
            <person name="Carlson J."/>
            <person name="Kinoshita T."/>
            <person name="Ohta Y."/>
            <person name="Mawaribuchi S."/>
            <person name="Jenkins J."/>
            <person name="Grimwood J."/>
            <person name="Schmutz J."/>
            <person name="Mitros T."/>
            <person name="Mozaffari S.V."/>
            <person name="Suzuki Y."/>
            <person name="Haramoto Y."/>
            <person name="Yamamoto T.S."/>
            <person name="Takagi C."/>
            <person name="Heald R."/>
            <person name="Miller K."/>
            <person name="Haudenschild C."/>
            <person name="Kitzman J."/>
            <person name="Nakayama T."/>
            <person name="Izutsu Y."/>
            <person name="Robert J."/>
            <person name="Fortriede J."/>
            <person name="Burns K."/>
            <person name="Lotay V."/>
            <person name="Karimi K."/>
            <person name="Yasuoka Y."/>
            <person name="Dichmann D.S."/>
            <person name="Flajnik M.F."/>
            <person name="Houston D.W."/>
            <person name="Shendure J."/>
            <person name="DuPasquier L."/>
            <person name="Vize P.D."/>
            <person name="Zorn A.M."/>
            <person name="Ito M."/>
            <person name="Marcotte E.M."/>
            <person name="Wallingford J.B."/>
            <person name="Ito Y."/>
            <person name="Asashima M."/>
            <person name="Ueno N."/>
            <person name="Matsuda Y."/>
            <person name="Veenstra G.J."/>
            <person name="Fujiyama A."/>
            <person name="Harland R.M."/>
            <person name="Taira M."/>
            <person name="Rokhsar D.S."/>
        </authorList>
    </citation>
    <scope>NUCLEOTIDE SEQUENCE [LARGE SCALE GENOMIC DNA]</scope>
    <source>
        <strain evidence="2">J</strain>
    </source>
</reference>
<evidence type="ECO:0000313" key="2">
    <source>
        <dbReference type="Proteomes" id="UP000694892"/>
    </source>
</evidence>
<protein>
    <submittedName>
        <fullName evidence="1">Uncharacterized protein</fullName>
    </submittedName>
</protein>